<dbReference type="AlphaFoldDB" id="A0A6J4TF61"/>
<keyword evidence="1" id="KW-1133">Transmembrane helix</keyword>
<evidence type="ECO:0008006" key="3">
    <source>
        <dbReference type="Google" id="ProtNLM"/>
    </source>
</evidence>
<evidence type="ECO:0000313" key="2">
    <source>
        <dbReference type="EMBL" id="CAA9521564.1"/>
    </source>
</evidence>
<organism evidence="2">
    <name type="scientific">uncultured Sphingomonadaceae bacterium</name>
    <dbReference type="NCBI Taxonomy" id="169976"/>
    <lineage>
        <taxon>Bacteria</taxon>
        <taxon>Pseudomonadati</taxon>
        <taxon>Pseudomonadota</taxon>
        <taxon>Alphaproteobacteria</taxon>
        <taxon>Sphingomonadales</taxon>
        <taxon>Sphingomonadaceae</taxon>
        <taxon>environmental samples</taxon>
    </lineage>
</organism>
<keyword evidence="1" id="KW-0812">Transmembrane</keyword>
<reference evidence="2" key="1">
    <citation type="submission" date="2020-02" db="EMBL/GenBank/DDBJ databases">
        <authorList>
            <person name="Meier V. D."/>
        </authorList>
    </citation>
    <scope>NUCLEOTIDE SEQUENCE</scope>
    <source>
        <strain evidence="2">AVDCRST_MAG39</strain>
    </source>
</reference>
<dbReference type="EMBL" id="CADCVW010000106">
    <property type="protein sequence ID" value="CAA9521564.1"/>
    <property type="molecule type" value="Genomic_DNA"/>
</dbReference>
<name>A0A6J4TF61_9SPHN</name>
<feature type="transmembrane region" description="Helical" evidence="1">
    <location>
        <begin position="71"/>
        <end position="93"/>
    </location>
</feature>
<protein>
    <recommendedName>
        <fullName evidence="3">DUF2834 domain-containing protein</fullName>
    </recommendedName>
</protein>
<keyword evidence="1" id="KW-0472">Membrane</keyword>
<proteinExistence type="predicted"/>
<gene>
    <name evidence="2" type="ORF">AVDCRST_MAG39-2790</name>
</gene>
<accession>A0A6J4TF61</accession>
<sequence length="116" mass="12798">MTTFRLLFVALLITLMAYTAPVIAEHELNLLPIFFGDIASMGWPGQFDFDFLTLLVLSATWTTWRNHFSPAGLLLAALALFFGGGFLTGYLLFLSFRHRGDIAATLLGSQRAGRPS</sequence>
<evidence type="ECO:0000256" key="1">
    <source>
        <dbReference type="SAM" id="Phobius"/>
    </source>
</evidence>